<evidence type="ECO:0000256" key="1">
    <source>
        <dbReference type="SAM" id="MobiDB-lite"/>
    </source>
</evidence>
<feature type="region of interest" description="Disordered" evidence="1">
    <location>
        <begin position="1"/>
        <end position="62"/>
    </location>
</feature>
<reference evidence="2 3" key="1">
    <citation type="submission" date="2020-10" db="EMBL/GenBank/DDBJ databases">
        <title>The Coptis chinensis genome and diversification of protoberbering-type alkaloids.</title>
        <authorList>
            <person name="Wang B."/>
            <person name="Shu S."/>
            <person name="Song C."/>
            <person name="Liu Y."/>
        </authorList>
    </citation>
    <scope>NUCLEOTIDE SEQUENCE [LARGE SCALE GENOMIC DNA]</scope>
    <source>
        <strain evidence="2">HL-2020</strain>
        <tissue evidence="2">Leaf</tissue>
    </source>
</reference>
<dbReference type="EMBL" id="JADFTS010000006">
    <property type="protein sequence ID" value="KAF9600426.1"/>
    <property type="molecule type" value="Genomic_DNA"/>
</dbReference>
<dbReference type="Proteomes" id="UP000631114">
    <property type="component" value="Unassembled WGS sequence"/>
</dbReference>
<feature type="compositionally biased region" description="Basic and acidic residues" evidence="1">
    <location>
        <begin position="44"/>
        <end position="62"/>
    </location>
</feature>
<accession>A0A835HK44</accession>
<name>A0A835HK44_9MAGN</name>
<proteinExistence type="predicted"/>
<evidence type="ECO:0000313" key="3">
    <source>
        <dbReference type="Proteomes" id="UP000631114"/>
    </source>
</evidence>
<dbReference type="OrthoDB" id="1913335at2759"/>
<protein>
    <submittedName>
        <fullName evidence="2">Uncharacterized protein</fullName>
    </submittedName>
</protein>
<dbReference type="AlphaFoldDB" id="A0A835HK44"/>
<organism evidence="2 3">
    <name type="scientific">Coptis chinensis</name>
    <dbReference type="NCBI Taxonomy" id="261450"/>
    <lineage>
        <taxon>Eukaryota</taxon>
        <taxon>Viridiplantae</taxon>
        <taxon>Streptophyta</taxon>
        <taxon>Embryophyta</taxon>
        <taxon>Tracheophyta</taxon>
        <taxon>Spermatophyta</taxon>
        <taxon>Magnoliopsida</taxon>
        <taxon>Ranunculales</taxon>
        <taxon>Ranunculaceae</taxon>
        <taxon>Coptidoideae</taxon>
        <taxon>Coptis</taxon>
    </lineage>
</organism>
<gene>
    <name evidence="2" type="ORF">IFM89_009341</name>
</gene>
<evidence type="ECO:0000313" key="2">
    <source>
        <dbReference type="EMBL" id="KAF9600426.1"/>
    </source>
</evidence>
<keyword evidence="3" id="KW-1185">Reference proteome</keyword>
<comment type="caution">
    <text evidence="2">The sequence shown here is derived from an EMBL/GenBank/DDBJ whole genome shotgun (WGS) entry which is preliminary data.</text>
</comment>
<sequence length="205" mass="23905">MGKSRLYRNGAHGNEEEENKKKMKKGKNIDDRDPEPLSSKGKKREKERADFKQILADKGEEMYMKMKQRGKGVDNGENHETLADMKRKLEKKGVACLGSHGILSQPNEAEAEQKFVVPESARHITMRELGYLWRSSKSRFSRIIASCANEEERMEKRPKNIKLEWWKTFVRKRLSKEFQKEESSILRSRADVWEKAHTKKNGEPA</sequence>